<organism evidence="3 4">
    <name type="scientific">Corticimicrobacter populi</name>
    <dbReference type="NCBI Taxonomy" id="2175229"/>
    <lineage>
        <taxon>Bacteria</taxon>
        <taxon>Pseudomonadati</taxon>
        <taxon>Pseudomonadota</taxon>
        <taxon>Betaproteobacteria</taxon>
        <taxon>Burkholderiales</taxon>
        <taxon>Alcaligenaceae</taxon>
        <taxon>Corticimicrobacter</taxon>
    </lineage>
</organism>
<accession>A0A2V1K3W8</accession>
<evidence type="ECO:0000313" key="3">
    <source>
        <dbReference type="EMBL" id="PWF24053.1"/>
    </source>
</evidence>
<keyword evidence="4" id="KW-1185">Reference proteome</keyword>
<dbReference type="GO" id="GO:0090313">
    <property type="term" value="P:regulation of protein targeting to membrane"/>
    <property type="evidence" value="ECO:0007669"/>
    <property type="project" value="TreeGrafter"/>
</dbReference>
<dbReference type="Proteomes" id="UP000245212">
    <property type="component" value="Unassembled WGS sequence"/>
</dbReference>
<protein>
    <recommendedName>
        <fullName evidence="2">AsmA domain-containing protein</fullName>
    </recommendedName>
</protein>
<proteinExistence type="predicted"/>
<dbReference type="PANTHER" id="PTHR30441:SF4">
    <property type="entry name" value="PROTEIN ASMA"/>
    <property type="match status" value="1"/>
</dbReference>
<feature type="compositionally biased region" description="Low complexity" evidence="1">
    <location>
        <begin position="876"/>
        <end position="894"/>
    </location>
</feature>
<dbReference type="GO" id="GO:0005886">
    <property type="term" value="C:plasma membrane"/>
    <property type="evidence" value="ECO:0007669"/>
    <property type="project" value="TreeGrafter"/>
</dbReference>
<dbReference type="InterPro" id="IPR007844">
    <property type="entry name" value="AsmA"/>
</dbReference>
<dbReference type="PANTHER" id="PTHR30441">
    <property type="entry name" value="DUF748 DOMAIN-CONTAINING PROTEIN"/>
    <property type="match status" value="1"/>
</dbReference>
<feature type="region of interest" description="Disordered" evidence="1">
    <location>
        <begin position="556"/>
        <end position="606"/>
    </location>
</feature>
<dbReference type="EMBL" id="QETA01000002">
    <property type="protein sequence ID" value="PWF24053.1"/>
    <property type="molecule type" value="Genomic_DNA"/>
</dbReference>
<dbReference type="RefSeq" id="WP_109061331.1">
    <property type="nucleotide sequence ID" value="NZ_QETA01000002.1"/>
</dbReference>
<sequence length="914" mass="96286">MKKWFKRIVIGTAALALVAVVGAALFLLTFDPNTYARKLEEAVLEKYQRVLTIEGDVELSLFPRIGLTLTGVSLSEPDSEATFASVDRARVAVAIWPLLSNSLVIDNVMVEGFGVNIVRNEQGQLNFQDLLDDPADAPAVDAQADSKTEDAASHVAASGSERVRRSTMQIDIAGLDLRQGEIAFVDQASGTHVKLANLAALAGRVTFRQPFDFSLTGRLEGDAPHTDADLTANAVLMLDPDAMKYAVQKLDVQVTGALGRATAEPLSLRGNLTYDAVVRAFRIGSGELAFRGQVETGEGLLEQVESGLSVPAAEFDLSSLMLSGDKLTARAKGQRAAESFEFALDLPKYALGLGEIRDTAATARFRLFGAGRTLDAQLDLAPIQGEKGIFKSDSLSMDATLEQQGRKVGIALVSPAQFEAAETHFSLPGLTGQVVLEADDASLTIPLDANLQIKGKAEELALDLAAVLEPAPAPIPVAEAASDAATGETAAEVPEPAKPAPVIEGPGRTAELKATLSKWSAKPAFDVNLKAGRLDLDRLLPFAVAFAASEVAQLQPEENAKATEDEAAGSAEVPAAGTDAEPAAEQPAASPAAAAQDKDAQQPEKPRTVYAGKVQLAVQQLIFQGQQIDDISAQATLRPDDLQVSRFGLRAYGSALTGKLSLGGTGAEPDQWHLTLQGKGLEMQPLLSHWAGFDYLSGAAELQLDLRGQGLEPAYWLNTLSGKARLRMPDGKLHGIDLGELARLDDLLQRKGVLSTGDGVARLTEFKALDAALTFDSGIGTIDRLTFSHAAVTFRNSSGRLDLPAGTLDLTTTARLNNVSISTGGVKTSVRRLDVPLRISGPWSGLNYQVQWQGLAEGALKGALAPLLQGLLPGSEPAAPDAAATQAEPAASAPGSARQRVEELGKALKGLFGK</sequence>
<feature type="domain" description="AsmA" evidence="2">
    <location>
        <begin position="515"/>
        <end position="782"/>
    </location>
</feature>
<name>A0A2V1K3W8_9BURK</name>
<feature type="compositionally biased region" description="Low complexity" evidence="1">
    <location>
        <begin position="479"/>
        <end position="504"/>
    </location>
</feature>
<evidence type="ECO:0000256" key="1">
    <source>
        <dbReference type="SAM" id="MobiDB-lite"/>
    </source>
</evidence>
<comment type="caution">
    <text evidence="3">The sequence shown here is derived from an EMBL/GenBank/DDBJ whole genome shotgun (WGS) entry which is preliminary data.</text>
</comment>
<dbReference type="Pfam" id="PF05170">
    <property type="entry name" value="AsmA"/>
    <property type="match status" value="2"/>
</dbReference>
<feature type="compositionally biased region" description="Low complexity" evidence="1">
    <location>
        <begin position="579"/>
        <end position="595"/>
    </location>
</feature>
<reference evidence="4" key="1">
    <citation type="submission" date="2018-05" db="EMBL/GenBank/DDBJ databases">
        <authorList>
            <person name="Li Y."/>
        </authorList>
    </citation>
    <scope>NUCLEOTIDE SEQUENCE [LARGE SCALE GENOMIC DNA]</scope>
    <source>
        <strain evidence="4">3d-2-2</strain>
    </source>
</reference>
<dbReference type="AlphaFoldDB" id="A0A2V1K3W8"/>
<gene>
    <name evidence="3" type="ORF">DD235_06970</name>
</gene>
<dbReference type="InterPro" id="IPR052894">
    <property type="entry name" value="AsmA-related"/>
</dbReference>
<feature type="compositionally biased region" description="Basic and acidic residues" evidence="1">
    <location>
        <begin position="596"/>
        <end position="606"/>
    </location>
</feature>
<feature type="region of interest" description="Disordered" evidence="1">
    <location>
        <begin position="876"/>
        <end position="899"/>
    </location>
</feature>
<feature type="domain" description="AsmA" evidence="2">
    <location>
        <begin position="1"/>
        <end position="205"/>
    </location>
</feature>
<feature type="region of interest" description="Disordered" evidence="1">
    <location>
        <begin position="479"/>
        <end position="505"/>
    </location>
</feature>
<evidence type="ECO:0000259" key="2">
    <source>
        <dbReference type="Pfam" id="PF05170"/>
    </source>
</evidence>
<evidence type="ECO:0000313" key="4">
    <source>
        <dbReference type="Proteomes" id="UP000245212"/>
    </source>
</evidence>